<evidence type="ECO:0000313" key="3">
    <source>
        <dbReference type="Proteomes" id="UP000001302"/>
    </source>
</evidence>
<reference evidence="2 3" key="2">
    <citation type="journal article" date="2011" name="J. Bacteriol.">
        <title>Complete genome sequence of strain HTCC2503T of Parvularcula bermudensis, the type species of the order "Parvularculales" in the class Alphaproteobacteria.</title>
        <authorList>
            <person name="Oh H.M."/>
            <person name="Kang I."/>
            <person name="Vergin K.L."/>
            <person name="Kang D."/>
            <person name="Rhee K.H."/>
            <person name="Giovannoni S.J."/>
            <person name="Cho J.C."/>
        </authorList>
    </citation>
    <scope>NUCLEOTIDE SEQUENCE [LARGE SCALE GENOMIC DNA]</scope>
    <source>
        <strain evidence="3">ATCC BAA-594 / HTCC2503 / KCTC 12087</strain>
    </source>
</reference>
<name>E0TCV5_PARBH</name>
<protein>
    <submittedName>
        <fullName evidence="2">Uncharacterized protein</fullName>
    </submittedName>
</protein>
<dbReference type="Pfam" id="PF09694">
    <property type="entry name" value="Gcw_chp"/>
    <property type="match status" value="1"/>
</dbReference>
<dbReference type="eggNOG" id="ENOG502Z9NJ">
    <property type="taxonomic scope" value="Bacteria"/>
</dbReference>
<dbReference type="NCBIfam" id="TIGR02001">
    <property type="entry name" value="gcw_chp"/>
    <property type="match status" value="1"/>
</dbReference>
<feature type="chain" id="PRO_5003140508" evidence="1">
    <location>
        <begin position="22"/>
        <end position="231"/>
    </location>
</feature>
<evidence type="ECO:0000256" key="1">
    <source>
        <dbReference type="SAM" id="SignalP"/>
    </source>
</evidence>
<dbReference type="Proteomes" id="UP000001302">
    <property type="component" value="Chromosome"/>
</dbReference>
<dbReference type="AlphaFoldDB" id="E0TCV5"/>
<keyword evidence="3" id="KW-1185">Reference proteome</keyword>
<gene>
    <name evidence="2" type="ordered locus">PB2503_11464</name>
</gene>
<sequence length="231" mass="23886">MKNSTLLLAASSALVSSLAVASAQDSSWDVSGNVAFTSDYRFRGVSLSDNSFAVQGGFDAAHASGFYAGTWASSLDGDSGVPTELDLYAGYGWTTADGVSFDIGLLGYFYPDAAPDDFDYYEPYASVGTTIGGADLGLGVAYAPEQNALDDDNIYFYSSADFALSPAVGLSLGLGYEDGPFGDEKLDYSVGVGTSASGLDVSVAFIGFTQEDDDGFEGSDETVVLTVGKSL</sequence>
<dbReference type="OrthoDB" id="9793561at2"/>
<keyword evidence="1" id="KW-0732">Signal</keyword>
<dbReference type="RefSeq" id="WP_013301312.1">
    <property type="nucleotide sequence ID" value="NC_014414.1"/>
</dbReference>
<dbReference type="STRING" id="314260.PB2503_11464"/>
<reference evidence="3" key="1">
    <citation type="submission" date="2010-08" db="EMBL/GenBank/DDBJ databases">
        <title>Genome sequence of Parvularcula bermudensis HTCC2503.</title>
        <authorList>
            <person name="Kang D.-M."/>
            <person name="Oh H.-M."/>
            <person name="Cho J.-C."/>
        </authorList>
    </citation>
    <scope>NUCLEOTIDE SEQUENCE [LARGE SCALE GENOMIC DNA]</scope>
    <source>
        <strain evidence="3">ATCC BAA-594 / HTCC2503 / KCTC 12087</strain>
    </source>
</reference>
<dbReference type="KEGG" id="pbr:PB2503_11464"/>
<accession>E0TCV5</accession>
<evidence type="ECO:0000313" key="2">
    <source>
        <dbReference type="EMBL" id="ADM10338.1"/>
    </source>
</evidence>
<proteinExistence type="predicted"/>
<dbReference type="EMBL" id="CP002156">
    <property type="protein sequence ID" value="ADM10338.1"/>
    <property type="molecule type" value="Genomic_DNA"/>
</dbReference>
<dbReference type="InterPro" id="IPR010239">
    <property type="entry name" value="CHP02001"/>
</dbReference>
<feature type="signal peptide" evidence="1">
    <location>
        <begin position="1"/>
        <end position="21"/>
    </location>
</feature>
<dbReference type="HOGENOM" id="CLU_074587_1_0_5"/>
<organism evidence="2 3">
    <name type="scientific">Parvularcula bermudensis (strain ATCC BAA-594 / HTCC2503 / KCTC 12087)</name>
    <dbReference type="NCBI Taxonomy" id="314260"/>
    <lineage>
        <taxon>Bacteria</taxon>
        <taxon>Pseudomonadati</taxon>
        <taxon>Pseudomonadota</taxon>
        <taxon>Alphaproteobacteria</taxon>
        <taxon>Parvularculales</taxon>
        <taxon>Parvularculaceae</taxon>
        <taxon>Parvularcula</taxon>
    </lineage>
</organism>